<keyword evidence="14" id="KW-0946">Virion</keyword>
<evidence type="ECO:0000256" key="3">
    <source>
        <dbReference type="ARBA" id="ARBA00012494"/>
    </source>
</evidence>
<evidence type="ECO:0000256" key="7">
    <source>
        <dbReference type="ARBA" id="ARBA00022664"/>
    </source>
</evidence>
<dbReference type="GO" id="GO:0003968">
    <property type="term" value="F:RNA-directed RNA polymerase activity"/>
    <property type="evidence" value="ECO:0007669"/>
    <property type="project" value="UniProtKB-KW"/>
</dbReference>
<evidence type="ECO:0000313" key="29">
    <source>
        <dbReference type="EMBL" id="DAZ90835.1"/>
    </source>
</evidence>
<comment type="catalytic activity">
    <reaction evidence="26">
        <text>GTP + H2O = GDP + phosphate + H(+)</text>
        <dbReference type="Rhea" id="RHEA:19669"/>
        <dbReference type="ChEBI" id="CHEBI:15377"/>
        <dbReference type="ChEBI" id="CHEBI:15378"/>
        <dbReference type="ChEBI" id="CHEBI:37565"/>
        <dbReference type="ChEBI" id="CHEBI:43474"/>
        <dbReference type="ChEBI" id="CHEBI:58189"/>
    </reaction>
</comment>
<evidence type="ECO:0000256" key="2">
    <source>
        <dbReference type="ARBA" id="ARBA00004328"/>
    </source>
</evidence>
<dbReference type="EC" id="2.7.7.48" evidence="3"/>
<evidence type="ECO:0000256" key="16">
    <source>
        <dbReference type="ARBA" id="ARBA00023042"/>
    </source>
</evidence>
<evidence type="ECO:0000256" key="23">
    <source>
        <dbReference type="ARBA" id="ARBA00031012"/>
    </source>
</evidence>
<dbReference type="GO" id="GO:0016787">
    <property type="term" value="F:hydrolase activity"/>
    <property type="evidence" value="ECO:0007669"/>
    <property type="project" value="UniProtKB-KW"/>
</dbReference>
<keyword evidence="12" id="KW-0378">Hydrolase</keyword>
<comment type="catalytic activity">
    <reaction evidence="25">
        <text>a 5'-end (5'-triphosphoguanosine)-adenylyl-adenylyl-cytidylyl-adenosine in mRNA + 2 S-adenosyl-L-methionine = a 5'-end (N(7)-methyl 5'-triphosphoguanosine)-(2'-O-methyladenylyl)-adenylyl-cytidylyl-adenosine in mRNA + 2 S-adenosyl-L-homocysteine + H(+)</text>
        <dbReference type="Rhea" id="RHEA:65376"/>
        <dbReference type="Rhea" id="RHEA-COMP:16797"/>
        <dbReference type="Rhea" id="RHEA-COMP:16798"/>
        <dbReference type="ChEBI" id="CHEBI:15378"/>
        <dbReference type="ChEBI" id="CHEBI:57856"/>
        <dbReference type="ChEBI" id="CHEBI:59789"/>
        <dbReference type="ChEBI" id="CHEBI:156483"/>
        <dbReference type="ChEBI" id="CHEBI:156484"/>
        <dbReference type="EC" id="2.1.1.375"/>
    </reaction>
</comment>
<keyword evidence="18" id="KW-0511">Multifunctional enzyme</keyword>
<evidence type="ECO:0000256" key="4">
    <source>
        <dbReference type="ARBA" id="ARBA00012582"/>
    </source>
</evidence>
<dbReference type="Pfam" id="PF14318">
    <property type="entry name" value="Mononeg_mRNAcap"/>
    <property type="match status" value="1"/>
</dbReference>
<evidence type="ECO:0000256" key="8">
    <source>
        <dbReference type="ARBA" id="ARBA00022679"/>
    </source>
</evidence>
<evidence type="ECO:0000256" key="11">
    <source>
        <dbReference type="ARBA" id="ARBA00022741"/>
    </source>
</evidence>
<evidence type="ECO:0000256" key="9">
    <source>
        <dbReference type="ARBA" id="ARBA00022691"/>
    </source>
</evidence>
<evidence type="ECO:0000256" key="1">
    <source>
        <dbReference type="ARBA" id="ARBA00004192"/>
    </source>
</evidence>
<organism evidence="29">
    <name type="scientific">Streptoglossa virus 1</name>
    <dbReference type="NCBI Taxonomy" id="2977992"/>
    <lineage>
        <taxon>Viruses</taxon>
        <taxon>Riboviria</taxon>
        <taxon>Orthornavirae</taxon>
        <taxon>Negarnaviricota</taxon>
        <taxon>Haploviricotina</taxon>
        <taxon>Monjiviricetes</taxon>
        <taxon>Mononegavirales</taxon>
        <taxon>Rhabdoviridae</taxon>
        <taxon>Betarhabdovirinae</taxon>
        <taxon>Varicosavirus</taxon>
        <taxon>Varicosavirus streptoglossae</taxon>
    </lineage>
</organism>
<accession>A0A9N6YIY4</accession>
<evidence type="ECO:0000259" key="28">
    <source>
        <dbReference type="PROSITE" id="PS51590"/>
    </source>
</evidence>
<evidence type="ECO:0000256" key="24">
    <source>
        <dbReference type="ARBA" id="ARBA00047332"/>
    </source>
</evidence>
<keyword evidence="16" id="KW-0506">mRNA capping</keyword>
<keyword evidence="7" id="KW-0507">mRNA processing</keyword>
<evidence type="ECO:0000256" key="13">
    <source>
        <dbReference type="ARBA" id="ARBA00022840"/>
    </source>
</evidence>
<dbReference type="EC" id="2.7.7.88" evidence="4"/>
<evidence type="ECO:0000256" key="14">
    <source>
        <dbReference type="ARBA" id="ARBA00022844"/>
    </source>
</evidence>
<evidence type="ECO:0000256" key="26">
    <source>
        <dbReference type="ARBA" id="ARBA00048548"/>
    </source>
</evidence>
<keyword evidence="15" id="KW-0693">Viral RNA replication</keyword>
<evidence type="ECO:0000256" key="17">
    <source>
        <dbReference type="ARBA" id="ARBA00023200"/>
    </source>
</evidence>
<proteinExistence type="predicted"/>
<comment type="subcellular location">
    <subcellularLocation>
        <location evidence="1">Host cytoplasm</location>
    </subcellularLocation>
    <subcellularLocation>
        <location evidence="2">Virion</location>
    </subcellularLocation>
</comment>
<evidence type="ECO:0000256" key="18">
    <source>
        <dbReference type="ARBA" id="ARBA00023268"/>
    </source>
</evidence>
<evidence type="ECO:0000256" key="22">
    <source>
        <dbReference type="ARBA" id="ARBA00030436"/>
    </source>
</evidence>
<evidence type="ECO:0000256" key="6">
    <source>
        <dbReference type="ARBA" id="ARBA00022603"/>
    </source>
</evidence>
<dbReference type="InterPro" id="IPR014023">
    <property type="entry name" value="Mononeg_RNA_pol_cat"/>
</dbReference>
<evidence type="ECO:0000256" key="10">
    <source>
        <dbReference type="ARBA" id="ARBA00022695"/>
    </source>
</evidence>
<protein>
    <recommendedName>
        <fullName evidence="23">Replicase</fullName>
        <ecNumber evidence="21">2.1.1.375</ecNumber>
        <ecNumber evidence="3">2.7.7.48</ecNumber>
        <ecNumber evidence="4">2.7.7.88</ecNumber>
    </recommendedName>
    <alternativeName>
        <fullName evidence="22">Transcriptase</fullName>
    </alternativeName>
</protein>
<dbReference type="GO" id="GO:0004482">
    <property type="term" value="F:mRNA 5'-cap (guanine-N7-)-methyltransferase activity"/>
    <property type="evidence" value="ECO:0007669"/>
    <property type="project" value="InterPro"/>
</dbReference>
<keyword evidence="5" id="KW-0696">RNA-directed RNA polymerase</keyword>
<keyword evidence="9" id="KW-0949">S-adenosyl-L-methionine</keyword>
<evidence type="ECO:0000256" key="21">
    <source>
        <dbReference type="ARBA" id="ARBA00026099"/>
    </source>
</evidence>
<keyword evidence="8" id="KW-0808">Transferase</keyword>
<keyword evidence="10" id="KW-0548">Nucleotidyltransferase</keyword>
<dbReference type="EC" id="2.1.1.375" evidence="21"/>
<dbReference type="GO" id="GO:0030430">
    <property type="term" value="C:host cell cytoplasm"/>
    <property type="evidence" value="ECO:0007669"/>
    <property type="project" value="UniProtKB-SubCell"/>
</dbReference>
<comment type="catalytic activity">
    <reaction evidence="19">
        <text>a 5'-end triphospho-adenylyl-adenylyl-cytidylyl-adenosine in mRNA + GDP + H(+) = a 5'-end (5'-triphosphoguanosine)-adenylyl-adenylyl-cytidylyl-adenosine in mRNA + diphosphate</text>
        <dbReference type="Rhea" id="RHEA:65436"/>
        <dbReference type="Rhea" id="RHEA-COMP:16797"/>
        <dbReference type="Rhea" id="RHEA-COMP:16799"/>
        <dbReference type="ChEBI" id="CHEBI:15378"/>
        <dbReference type="ChEBI" id="CHEBI:33019"/>
        <dbReference type="ChEBI" id="CHEBI:58189"/>
        <dbReference type="ChEBI" id="CHEBI:156484"/>
        <dbReference type="ChEBI" id="CHEBI:156503"/>
        <dbReference type="EC" id="2.7.7.88"/>
    </reaction>
</comment>
<keyword evidence="13" id="KW-0067">ATP-binding</keyword>
<dbReference type="GO" id="GO:0005524">
    <property type="term" value="F:ATP binding"/>
    <property type="evidence" value="ECO:0007669"/>
    <property type="project" value="UniProtKB-KW"/>
</dbReference>
<feature type="domain" description="RdRp catalytic" evidence="27">
    <location>
        <begin position="582"/>
        <end position="767"/>
    </location>
</feature>
<dbReference type="GO" id="GO:0044423">
    <property type="term" value="C:virion component"/>
    <property type="evidence" value="ECO:0007669"/>
    <property type="project" value="UniProtKB-KW"/>
</dbReference>
<evidence type="ECO:0000256" key="15">
    <source>
        <dbReference type="ARBA" id="ARBA00022953"/>
    </source>
</evidence>
<comment type="catalytic activity">
    <reaction evidence="24">
        <text>a 5'-end (5'-triphosphoguanosine)-adenylyl-adenylyl-cytidylyl-adenosine in mRNA + S-adenosyl-L-methionine = a 5'-end (5'-triphosphoguanosine)-(2'-O-methyladenylyl)-adenylyl-cytidylyl-adenosine in mRNA + S-adenosyl-L-homocysteine + H(+)</text>
        <dbReference type="Rhea" id="RHEA:65380"/>
        <dbReference type="Rhea" id="RHEA-COMP:16797"/>
        <dbReference type="Rhea" id="RHEA-COMP:16801"/>
        <dbReference type="ChEBI" id="CHEBI:15378"/>
        <dbReference type="ChEBI" id="CHEBI:57856"/>
        <dbReference type="ChEBI" id="CHEBI:59789"/>
        <dbReference type="ChEBI" id="CHEBI:156482"/>
        <dbReference type="ChEBI" id="CHEBI:156484"/>
    </reaction>
</comment>
<evidence type="ECO:0000256" key="12">
    <source>
        <dbReference type="ARBA" id="ARBA00022801"/>
    </source>
</evidence>
<dbReference type="PROSITE" id="PS50526">
    <property type="entry name" value="RDRP_SSRNA_NEG_NONSEG"/>
    <property type="match status" value="1"/>
</dbReference>
<keyword evidence="17" id="KW-1035">Host cytoplasm</keyword>
<evidence type="ECO:0000256" key="5">
    <source>
        <dbReference type="ARBA" id="ARBA00022484"/>
    </source>
</evidence>
<keyword evidence="11" id="KW-0547">Nucleotide-binding</keyword>
<feature type="domain" description="Mononegavirus-type SAM-dependent 2'-O-MTase" evidence="28">
    <location>
        <begin position="1621"/>
        <end position="1802"/>
    </location>
</feature>
<evidence type="ECO:0000256" key="25">
    <source>
        <dbReference type="ARBA" id="ARBA00047370"/>
    </source>
</evidence>
<dbReference type="InterPro" id="IPR025786">
    <property type="entry name" value="Mononega_L_MeTrfase"/>
</dbReference>
<keyword evidence="6" id="KW-0489">Methyltransferase</keyword>
<evidence type="ECO:0000256" key="20">
    <source>
        <dbReference type="ARBA" id="ARBA00024499"/>
    </source>
</evidence>
<sequence>MDVDSLYYDMDEIGEEGGVRDEKGLEDFHLGNAINLDFIKSAMGEEIPYRIKDDSYTKRDLAKIKESALGLYDTIKIGFLECGLRFYNPGGNKVKLEAEVYKNVIKTVAEGLKNRGYQIPLTSNDISWNLPDLMIFQRWNTAFTKILKLICTRSEMVRGGYESPYFDSSIHDNTSYAQFSIDEINYVIMSRRNCSAIVDLNRRIMYLGDVNSLLLLMDTLGQRICLYISNEVGTAYNVSGTIKEEYLDLTLLTGDNILNKMGNQGYDIIGMYEALVVSRILQSSPDNIVDHNMFYESCHNEICDMLNENPFKEYIESMIRMWTTIMKELDFNQLSNLFCMYRCWGHPIVNIHSGMEKVYKLGIKEKPIPSIVSDTILHQFRKMFLCNYYKKHHKYPQLSIKTEEDSYIINRIRSNLPIDDRHPGFCISDYQYIIIGKIWGVPLTYDICHILNDKAVSPNQDELIFSISRGKGTTSGTNRRGIYRWMLGQSLNCVKFLNDINCYGLNENECVIGMYEKEREIKITARMFSLMSERMRYYFVLTEEMIADHIIPYFPEITMKDSLNVLMKKVWTIGGMGKSANYDVNINIDFSKWNLNMRHELTFSLFQQIDAMFGFESLISRTHEIFKKSYIYSCSGKYVPPIINGQLVDDPPMAYRGHLGGFEGLRQKGWTVATVCALSALAEEEHYKIRLMGQGDNQIVRILMPVTRWRNNMLKEEDCLKQARRISDRFRDKMDLFFGMAKLPIKVRETWSSTRLFMYGKMMLHDGKMLPQWYKKVLRSYALTNEGQLTISGVIGTIATNLASAASVSDSPDIMYVIYIIMAEWSLSYLFAYHPFTRKNLVMAHKEKLSIPGKRGLIEIKSINIERLMVSMLLIPTAPGGSVTIPITGFIMRGFPDHLSEGYAWIKMLMEVPSKYSEMLQNWYSFLQNPSIEPDMLIQSPWSANHMKPPTPGLQSRDEVRSWLLSGRFNENRFIKEASTTLSGFPRKQVCLSLLSDPMNPLVSSEIYNTFPHVYLDGVLRRVENTRTIRKMVMDRGTTIPIIKKMMSSEHNHLLYMSWRSNVSGVIFSTCATKQARMARNVGWGRTLTGVTTPHPLELCIGTKCQQNSYRCPPTDYVYIRVDPYGDYAPYLGSKIRNKVSSGQDMDARREPLITFGSRVCRYASWIGLGNNIMDLVLRNVSLVCDTSIYDTFIDEDPKGQLSSGSVDHRFNPSGASEGVFINYAPQLGKSVYLSSDNMVKYGRGNTNYTLHFQALYCWLQYCYSRVWGITYVHQHLECEECIIPTEDNIPDIPNPYSLYGITHTQGIVNSISNALGFINRKGQLDTTDENCVVALKVELSQLSPHSISNGTVWALAIKTAYTIMHGSLTASDEARVEDLQEFPRIYAYKLHRDQLLERVALAVIILGSIHIKTIPEAREMVRIRRYVIDRLLSSPLSYFKGLAGLTLGRVDRGNNNVNFFYTSSYPETVTSVMKQIKDALVECVSMTGKVKIESLGYIPVPVDFLSPSQYRLLLCMRALSEFRCDHLYNQILSGYNHSDHPECAHRHTLRALKKTPVVQCSMDRMMKSIPVLRIRKTAPVRSDHLFTNTYTEIMTRSNLPEDQTSNISDLHFFEKPDLYRKITLPTSSIYKWSSLLSWISPRKMFKHVIVLGDGTGGTSYIAASYYPESTIYPCSYFESKQLIPQDSLSLMPGVSRGLKNISDHIMLSIPDDITSPLWIPQMENEILNLGPQETLIISDIERMDSCQLLQIFCKLPDEVTIIQKSYSRDIDRESHRILHVRNLIVSQNLHNNIHYGEMFMMFNPSKWENADTHNLQFALRGMNHNSIHLRFEERVEEARIIEKSYKHLTEQSLSSAIAHVTHLKLLLLKETLYLPPIELWSYTLQYINTHYRVPQHRILLRDNRVITKLLKKDLERAMTIILYMCCEELPGLNWEIQKVGNIESSLRVALVPSEDEVNLTGKDWGAAECLRIQYHSIHQDLLTIPVKDYHHTWLFEAVKVRSFADTISQRSSLDSIDTEETD</sequence>
<evidence type="ECO:0000256" key="19">
    <source>
        <dbReference type="ARBA" id="ARBA00024494"/>
    </source>
</evidence>
<name>A0A9N6YIY4_9RHAB</name>
<dbReference type="PROSITE" id="PS51590">
    <property type="entry name" value="SAM_MT_MNV_L"/>
    <property type="match status" value="1"/>
</dbReference>
<comment type="catalytic activity">
    <reaction evidence="20">
        <text>a 5'-end (5'-triphosphoguanosine)-(2'-O-methyladenylyl)-adenylyl-cytidylyl-adenosine in mRNA + S-adenosyl-L-methionine = a 5'-end (N(7)-methyl 5'-triphosphoguanosine)-(2'-O-methyladenylyl)-adenylyl-cytidylyl-adenosine in mRNA + S-adenosyl-L-homocysteine</text>
        <dbReference type="Rhea" id="RHEA:65440"/>
        <dbReference type="Rhea" id="RHEA-COMP:16798"/>
        <dbReference type="Rhea" id="RHEA-COMP:16801"/>
        <dbReference type="ChEBI" id="CHEBI:57856"/>
        <dbReference type="ChEBI" id="CHEBI:59789"/>
        <dbReference type="ChEBI" id="CHEBI:156482"/>
        <dbReference type="ChEBI" id="CHEBI:156483"/>
    </reaction>
</comment>
<dbReference type="InterPro" id="IPR026890">
    <property type="entry name" value="Mononeg_mRNAcap"/>
</dbReference>
<evidence type="ECO:0000259" key="27">
    <source>
        <dbReference type="PROSITE" id="PS50526"/>
    </source>
</evidence>
<reference evidence="29" key="1">
    <citation type="journal article" date="2022" name="bioRxiv">
        <title>Unlocking the hidden genetic diversity of varicosaviruses, the neglected plant rhabdoviruses.</title>
        <authorList>
            <person name="Bejerman N."/>
            <person name="Dietzgen R.G."/>
            <person name="Debat H."/>
        </authorList>
    </citation>
    <scope>NUCLEOTIDE SEQUENCE</scope>
</reference>
<dbReference type="EMBL" id="BK061813">
    <property type="protein sequence ID" value="DAZ90835.1"/>
    <property type="molecule type" value="Viral_cRNA"/>
</dbReference>
<dbReference type="Pfam" id="PF00946">
    <property type="entry name" value="Mononeg_RNA_pol"/>
    <property type="match status" value="1"/>
</dbReference>